<proteinExistence type="predicted"/>
<protein>
    <submittedName>
        <fullName evidence="3">VOC family protein</fullName>
    </submittedName>
</protein>
<sequence length="291" mass="30409">MPPSLPSTTSLGPVRLTVNDLATTASFYEQVIGLVPLTHDGDSATLGTAAGATLLELVERADAPARPRGSAGLFHLALLLPTRADLALALRRLATARYPLDGASDHLVSEALYLTDPEGNGIEIYRDRPRGEWGREADGQIRMATLPLDLDSVIDDMPAGITSETPNASVPDGAVMGHVHLQVSDLEQAEAFYNGVLGFDVVVRGYPGALFVSAGGYHHHLGLNTWASAGGAPNTPATRGLDRFEIVLPDDAAVAEVRGRLDAAGTPALESDGALFATDPFGNGLRFVAAA</sequence>
<dbReference type="Gene3D" id="3.10.180.10">
    <property type="entry name" value="2,3-Dihydroxybiphenyl 1,2-Dioxygenase, domain 1"/>
    <property type="match status" value="2"/>
</dbReference>
<feature type="domain" description="VOC" evidence="2">
    <location>
        <begin position="10"/>
        <end position="127"/>
    </location>
</feature>
<dbReference type="PROSITE" id="PS00934">
    <property type="entry name" value="GLYOXALASE_I_1"/>
    <property type="match status" value="1"/>
</dbReference>
<dbReference type="RefSeq" id="WP_318598549.1">
    <property type="nucleotide sequence ID" value="NZ_JAWSTH010000048.1"/>
</dbReference>
<reference evidence="3 4" key="2">
    <citation type="submission" date="2023-10" db="EMBL/GenBank/DDBJ databases">
        <authorList>
            <person name="Han X.F."/>
        </authorList>
    </citation>
    <scope>NUCLEOTIDE SEQUENCE [LARGE SCALE GENOMIC DNA]</scope>
    <source>
        <strain evidence="3 4">KCTC 39840</strain>
    </source>
</reference>
<evidence type="ECO:0000256" key="1">
    <source>
        <dbReference type="ARBA" id="ARBA00022723"/>
    </source>
</evidence>
<evidence type="ECO:0000313" key="3">
    <source>
        <dbReference type="EMBL" id="MDW5596169.1"/>
    </source>
</evidence>
<evidence type="ECO:0000259" key="2">
    <source>
        <dbReference type="PROSITE" id="PS51819"/>
    </source>
</evidence>
<gene>
    <name evidence="3" type="ORF">R7226_17610</name>
</gene>
<dbReference type="EMBL" id="JAWSTH010000048">
    <property type="protein sequence ID" value="MDW5596169.1"/>
    <property type="molecule type" value="Genomic_DNA"/>
</dbReference>
<dbReference type="CDD" id="cd16359">
    <property type="entry name" value="VOC_BsCatE_like_C"/>
    <property type="match status" value="1"/>
</dbReference>
<dbReference type="PANTHER" id="PTHR43279:SF1">
    <property type="entry name" value="CATECHOL-2,3-DIOXYGENASE"/>
    <property type="match status" value="1"/>
</dbReference>
<accession>A0ABU4HSJ9</accession>
<dbReference type="InterPro" id="IPR018146">
    <property type="entry name" value="Glyoxalase_1_CS"/>
</dbReference>
<evidence type="ECO:0000313" key="4">
    <source>
        <dbReference type="Proteomes" id="UP001284601"/>
    </source>
</evidence>
<dbReference type="Pfam" id="PF00903">
    <property type="entry name" value="Glyoxalase"/>
    <property type="match status" value="2"/>
</dbReference>
<dbReference type="InterPro" id="IPR004360">
    <property type="entry name" value="Glyas_Fos-R_dOase_dom"/>
</dbReference>
<feature type="domain" description="VOC" evidence="2">
    <location>
        <begin position="175"/>
        <end position="291"/>
    </location>
</feature>
<dbReference type="PANTHER" id="PTHR43279">
    <property type="entry name" value="CATECHOL-2,3-DIOXYGENASE"/>
    <property type="match status" value="1"/>
</dbReference>
<reference evidence="4" key="1">
    <citation type="submission" date="2023-07" db="EMBL/GenBank/DDBJ databases">
        <title>Conexibacter stalactiti sp. nov., isolated from stalactites in a lava cave and emended description of the genus Conexibacter.</title>
        <authorList>
            <person name="Lee S.D."/>
        </authorList>
    </citation>
    <scope>NUCLEOTIDE SEQUENCE [LARGE SCALE GENOMIC DNA]</scope>
    <source>
        <strain evidence="4">KCTC 39840</strain>
    </source>
</reference>
<name>A0ABU4HSJ9_9ACTN</name>
<dbReference type="Proteomes" id="UP001284601">
    <property type="component" value="Unassembled WGS sequence"/>
</dbReference>
<comment type="caution">
    <text evidence="3">The sequence shown here is derived from an EMBL/GenBank/DDBJ whole genome shotgun (WGS) entry which is preliminary data.</text>
</comment>
<organism evidence="3 4">
    <name type="scientific">Conexibacter stalactiti</name>
    <dbReference type="NCBI Taxonomy" id="1940611"/>
    <lineage>
        <taxon>Bacteria</taxon>
        <taxon>Bacillati</taxon>
        <taxon>Actinomycetota</taxon>
        <taxon>Thermoleophilia</taxon>
        <taxon>Solirubrobacterales</taxon>
        <taxon>Conexibacteraceae</taxon>
        <taxon>Conexibacter</taxon>
    </lineage>
</organism>
<dbReference type="InterPro" id="IPR037523">
    <property type="entry name" value="VOC_core"/>
</dbReference>
<dbReference type="PROSITE" id="PS51819">
    <property type="entry name" value="VOC"/>
    <property type="match status" value="2"/>
</dbReference>
<dbReference type="InterPro" id="IPR029068">
    <property type="entry name" value="Glyas_Bleomycin-R_OHBP_Dase"/>
</dbReference>
<dbReference type="SUPFAM" id="SSF54593">
    <property type="entry name" value="Glyoxalase/Bleomycin resistance protein/Dihydroxybiphenyl dioxygenase"/>
    <property type="match status" value="2"/>
</dbReference>
<keyword evidence="1" id="KW-0479">Metal-binding</keyword>
<keyword evidence="4" id="KW-1185">Reference proteome</keyword>